<dbReference type="GO" id="GO:0043161">
    <property type="term" value="P:proteasome-mediated ubiquitin-dependent protein catabolic process"/>
    <property type="evidence" value="ECO:0007669"/>
    <property type="project" value="TreeGrafter"/>
</dbReference>
<keyword evidence="2" id="KW-1185">Reference proteome</keyword>
<dbReference type="InterPro" id="IPR004162">
    <property type="entry name" value="SINA-like_animal"/>
</dbReference>
<proteinExistence type="predicted"/>
<dbReference type="PANTHER" id="PTHR45877:SF2">
    <property type="entry name" value="E3 UBIQUITIN-PROTEIN LIGASE SINA-RELATED"/>
    <property type="match status" value="1"/>
</dbReference>
<name>A0A653BSI5_CALMS</name>
<dbReference type="EMBL" id="CAACVG010004639">
    <property type="protein sequence ID" value="VEN38558.1"/>
    <property type="molecule type" value="Genomic_DNA"/>
</dbReference>
<dbReference type="Proteomes" id="UP000410492">
    <property type="component" value="Unassembled WGS sequence"/>
</dbReference>
<reference evidence="1 2" key="1">
    <citation type="submission" date="2019-01" db="EMBL/GenBank/DDBJ databases">
        <authorList>
            <person name="Sayadi A."/>
        </authorList>
    </citation>
    <scope>NUCLEOTIDE SEQUENCE [LARGE SCALE GENOMIC DNA]</scope>
</reference>
<dbReference type="Gene3D" id="3.30.40.10">
    <property type="entry name" value="Zinc/RING finger domain, C3HC4 (zinc finger)"/>
    <property type="match status" value="1"/>
</dbReference>
<dbReference type="GO" id="GO:0005737">
    <property type="term" value="C:cytoplasm"/>
    <property type="evidence" value="ECO:0007669"/>
    <property type="project" value="TreeGrafter"/>
</dbReference>
<accession>A0A653BSI5</accession>
<protein>
    <submittedName>
        <fullName evidence="1">Uncharacterized protein</fullName>
    </submittedName>
</protein>
<evidence type="ECO:0000313" key="1">
    <source>
        <dbReference type="EMBL" id="VEN38558.1"/>
    </source>
</evidence>
<dbReference type="OrthoDB" id="6724076at2759"/>
<dbReference type="PANTHER" id="PTHR45877">
    <property type="entry name" value="E3 UBIQUITIN-PROTEIN LIGASE SIAH2"/>
    <property type="match status" value="1"/>
</dbReference>
<gene>
    <name evidence="1" type="ORF">CALMAC_LOCUS3412</name>
</gene>
<dbReference type="AlphaFoldDB" id="A0A653BSI5"/>
<dbReference type="GO" id="GO:0061630">
    <property type="term" value="F:ubiquitin protein ligase activity"/>
    <property type="evidence" value="ECO:0007669"/>
    <property type="project" value="TreeGrafter"/>
</dbReference>
<dbReference type="GO" id="GO:0031624">
    <property type="term" value="F:ubiquitin conjugating enzyme binding"/>
    <property type="evidence" value="ECO:0007669"/>
    <property type="project" value="TreeGrafter"/>
</dbReference>
<dbReference type="InterPro" id="IPR013083">
    <property type="entry name" value="Znf_RING/FYVE/PHD"/>
</dbReference>
<evidence type="ECO:0000313" key="2">
    <source>
        <dbReference type="Proteomes" id="UP000410492"/>
    </source>
</evidence>
<organism evidence="1 2">
    <name type="scientific">Callosobruchus maculatus</name>
    <name type="common">Southern cowpea weevil</name>
    <name type="synonym">Pulse bruchid</name>
    <dbReference type="NCBI Taxonomy" id="64391"/>
    <lineage>
        <taxon>Eukaryota</taxon>
        <taxon>Metazoa</taxon>
        <taxon>Ecdysozoa</taxon>
        <taxon>Arthropoda</taxon>
        <taxon>Hexapoda</taxon>
        <taxon>Insecta</taxon>
        <taxon>Pterygota</taxon>
        <taxon>Neoptera</taxon>
        <taxon>Endopterygota</taxon>
        <taxon>Coleoptera</taxon>
        <taxon>Polyphaga</taxon>
        <taxon>Cucujiformia</taxon>
        <taxon>Chrysomeloidea</taxon>
        <taxon>Chrysomelidae</taxon>
        <taxon>Bruchinae</taxon>
        <taxon>Bruchini</taxon>
        <taxon>Callosobruchus</taxon>
    </lineage>
</organism>
<sequence length="311" mass="37090">MTLDPMRYLEIEEYRKQNGCRAWLYSKEFRKQAELFQMDIEQSQNQNLKCSVCNNYLNVAPVMTSDDGTVNKCGRCLFREPILNNRNTLYESIGAKLNFPCAHEDCTDRISWPEVQKHERSCRHRKIECPFWNCRDKGLDFVIMNDISHFETCHPGSLHKDKLTLSLQNVTHLQSFMKLLMVNDTPFLIMVHCIKFGEMVLIGVYNFDSKIYDYEIKMYSDQHNRRYLVFKERVFLYAEDQHCLYCLQNICELQTHRFSKKYPDMQKDKYKYYAKIDTMCTKNVLITENVLFEIVIREKQDVKAENSSSER</sequence>